<reference evidence="1 2" key="1">
    <citation type="submission" date="2016-11" db="EMBL/GenBank/DDBJ databases">
        <authorList>
            <person name="Jaros S."/>
            <person name="Januszkiewicz K."/>
            <person name="Wedrychowicz H."/>
        </authorList>
    </citation>
    <scope>NUCLEOTIDE SEQUENCE [LARGE SCALE GENOMIC DNA]</scope>
</reference>
<keyword evidence="2" id="KW-1185">Reference proteome</keyword>
<dbReference type="InterPro" id="IPR013078">
    <property type="entry name" value="His_Pase_superF_clade-1"/>
</dbReference>
<dbReference type="Gene3D" id="3.40.50.1240">
    <property type="entry name" value="Phosphoglycerate mutase-like"/>
    <property type="match status" value="1"/>
</dbReference>
<name>A0A2X0NX27_9BASI</name>
<protein>
    <submittedName>
        <fullName evidence="1">BQ5605_C002g01744 protein</fullName>
    </submittedName>
</protein>
<dbReference type="GO" id="GO:0016791">
    <property type="term" value="F:phosphatase activity"/>
    <property type="evidence" value="ECO:0007669"/>
    <property type="project" value="TreeGrafter"/>
</dbReference>
<evidence type="ECO:0000313" key="2">
    <source>
        <dbReference type="Proteomes" id="UP000249464"/>
    </source>
</evidence>
<dbReference type="PANTHER" id="PTHR48100:SF1">
    <property type="entry name" value="HISTIDINE PHOSPHATASE FAMILY PROTEIN-RELATED"/>
    <property type="match status" value="1"/>
</dbReference>
<dbReference type="InterPro" id="IPR050275">
    <property type="entry name" value="PGM_Phosphatase"/>
</dbReference>
<organism evidence="1 2">
    <name type="scientific">Microbotryum silenes-dioicae</name>
    <dbReference type="NCBI Taxonomy" id="796604"/>
    <lineage>
        <taxon>Eukaryota</taxon>
        <taxon>Fungi</taxon>
        <taxon>Dikarya</taxon>
        <taxon>Basidiomycota</taxon>
        <taxon>Pucciniomycotina</taxon>
        <taxon>Microbotryomycetes</taxon>
        <taxon>Microbotryales</taxon>
        <taxon>Microbotryaceae</taxon>
        <taxon>Microbotryum</taxon>
    </lineage>
</organism>
<dbReference type="SUPFAM" id="SSF53254">
    <property type="entry name" value="Phosphoglycerate mutase-like"/>
    <property type="match status" value="1"/>
</dbReference>
<proteinExistence type="predicted"/>
<dbReference type="AlphaFoldDB" id="A0A2X0NX27"/>
<sequence>MNGNTIDTRGGTSQYQSLGTTFTPTRYTTVQGFFKQADPKFNSKGYDLLDDSFGLIEQGPNRWHIFHAQIDKLNREADKQTTYKVVYLARHGQGYHNLAESKYGTAAWDAYWSRLETDGNITVGPISICLFYSCSMAADLHSGLLHLKWGPDPPLTPLGRQQAEDINTAWKRQVAEGVPLPERLYSSPFTRAADTLRNTWHDILLNKGLKPLILERLRETIGCHTCDKRSEKTIIRERFPTYDIEPGFSEHDQLWSADYQESPRQQALRIQQQLNQIFDTDPSTFISITAHSGVINAFFRVVEHPDVSILPGGFVPIVVRATRCVEHIRDKWLEVTIHCSDPGFITGSDSNERGQSFAGGQAVYAGPFDGKLPPP</sequence>
<gene>
    <name evidence="1" type="primary">BQ5605_C002g01744</name>
    <name evidence="1" type="ORF">BQ5605_C002G01744</name>
</gene>
<dbReference type="Proteomes" id="UP000249464">
    <property type="component" value="Unassembled WGS sequence"/>
</dbReference>
<dbReference type="GO" id="GO:0005737">
    <property type="term" value="C:cytoplasm"/>
    <property type="evidence" value="ECO:0007669"/>
    <property type="project" value="TreeGrafter"/>
</dbReference>
<dbReference type="InterPro" id="IPR029033">
    <property type="entry name" value="His_PPase_superfam"/>
</dbReference>
<dbReference type="Pfam" id="PF00300">
    <property type="entry name" value="His_Phos_1"/>
    <property type="match status" value="1"/>
</dbReference>
<dbReference type="EMBL" id="FQNC01000041">
    <property type="protein sequence ID" value="SGY35257.1"/>
    <property type="molecule type" value="Genomic_DNA"/>
</dbReference>
<dbReference type="SMART" id="SM00855">
    <property type="entry name" value="PGAM"/>
    <property type="match status" value="1"/>
</dbReference>
<accession>A0A2X0NX27</accession>
<dbReference type="PANTHER" id="PTHR48100">
    <property type="entry name" value="BROAD-SPECIFICITY PHOSPHATASE YOR283W-RELATED"/>
    <property type="match status" value="1"/>
</dbReference>
<dbReference type="CDD" id="cd07067">
    <property type="entry name" value="HP_PGM_like"/>
    <property type="match status" value="1"/>
</dbReference>
<evidence type="ECO:0000313" key="1">
    <source>
        <dbReference type="EMBL" id="SGY35257.1"/>
    </source>
</evidence>